<dbReference type="SUPFAM" id="SSF55550">
    <property type="entry name" value="SH2 domain"/>
    <property type="match status" value="1"/>
</dbReference>
<dbReference type="RefSeq" id="XP_022656191.1">
    <property type="nucleotide sequence ID" value="XM_022800456.1"/>
</dbReference>
<proteinExistence type="predicted"/>
<keyword evidence="4 5" id="KW-0727">SH2 domain</keyword>
<evidence type="ECO:0000256" key="5">
    <source>
        <dbReference type="PROSITE-ProRule" id="PRU00191"/>
    </source>
</evidence>
<protein>
    <submittedName>
        <fullName evidence="8">Uncharacterized protein</fullName>
    </submittedName>
</protein>
<dbReference type="RefSeq" id="XP_022656187.1">
    <property type="nucleotide sequence ID" value="XM_022800452.1"/>
</dbReference>
<keyword evidence="3" id="KW-0833">Ubl conjugation pathway</keyword>
<dbReference type="RefSeq" id="XP_022656192.1">
    <property type="nucleotide sequence ID" value="XM_022800457.1"/>
</dbReference>
<dbReference type="RefSeq" id="XP_022656193.1">
    <property type="nucleotide sequence ID" value="XM_022800458.1"/>
</dbReference>
<dbReference type="GO" id="GO:0046935">
    <property type="term" value="F:1-phosphatidylinositol-3-kinase regulator activity"/>
    <property type="evidence" value="ECO:0007669"/>
    <property type="project" value="TreeGrafter"/>
</dbReference>
<dbReference type="RefSeq" id="XP_022656195.1">
    <property type="nucleotide sequence ID" value="XM_022800460.1"/>
</dbReference>
<feature type="domain" description="SOCS box" evidence="7">
    <location>
        <begin position="276"/>
        <end position="335"/>
    </location>
</feature>
<dbReference type="Gene3D" id="3.30.505.10">
    <property type="entry name" value="SH2 domain"/>
    <property type="match status" value="1"/>
</dbReference>
<dbReference type="KEGG" id="vde:111248321"/>
<reference evidence="8" key="1">
    <citation type="submission" date="2021-01" db="UniProtKB">
        <authorList>
            <consortium name="EnsemblMetazoa"/>
        </authorList>
    </citation>
    <scope>IDENTIFICATION</scope>
</reference>
<evidence type="ECO:0000313" key="9">
    <source>
        <dbReference type="Proteomes" id="UP000594260"/>
    </source>
</evidence>
<dbReference type="SMART" id="SM00969">
    <property type="entry name" value="SOCS_box"/>
    <property type="match status" value="1"/>
</dbReference>
<name>A0A7M7JRQ4_VARDE</name>
<dbReference type="RefSeq" id="XP_022656197.1">
    <property type="nucleotide sequence ID" value="XM_022800462.1"/>
</dbReference>
<dbReference type="EnsemblMetazoa" id="XM_022800462">
    <property type="protein sequence ID" value="XP_022656197"/>
    <property type="gene ID" value="LOC111248321"/>
</dbReference>
<dbReference type="EnsemblMetazoa" id="XM_022800454">
    <property type="protein sequence ID" value="XP_022656189"/>
    <property type="gene ID" value="LOC111248321"/>
</dbReference>
<evidence type="ECO:0000256" key="3">
    <source>
        <dbReference type="ARBA" id="ARBA00022786"/>
    </source>
</evidence>
<dbReference type="GO" id="GO:0046854">
    <property type="term" value="P:phosphatidylinositol phosphate biosynthetic process"/>
    <property type="evidence" value="ECO:0007669"/>
    <property type="project" value="TreeGrafter"/>
</dbReference>
<dbReference type="CDD" id="cd09923">
    <property type="entry name" value="SH2_SOCS_family"/>
    <property type="match status" value="1"/>
</dbReference>
<dbReference type="OMA" id="ISQPRYN"/>
<dbReference type="PROSITE" id="PS50001">
    <property type="entry name" value="SH2"/>
    <property type="match status" value="1"/>
</dbReference>
<dbReference type="Proteomes" id="UP000594260">
    <property type="component" value="Unplaced"/>
</dbReference>
<evidence type="ECO:0000259" key="7">
    <source>
        <dbReference type="PROSITE" id="PS50225"/>
    </source>
</evidence>
<dbReference type="RefSeq" id="XP_022656196.1">
    <property type="nucleotide sequence ID" value="XM_022800461.1"/>
</dbReference>
<dbReference type="InterPro" id="IPR001496">
    <property type="entry name" value="SOCS_box"/>
</dbReference>
<dbReference type="EnsemblMetazoa" id="XM_022800461">
    <property type="protein sequence ID" value="XP_022656196"/>
    <property type="gene ID" value="LOC111248321"/>
</dbReference>
<dbReference type="EnsemblMetazoa" id="XM_022800457">
    <property type="protein sequence ID" value="XP_022656192"/>
    <property type="gene ID" value="LOC111248321"/>
</dbReference>
<dbReference type="EnsemblMetazoa" id="XM_022800458">
    <property type="protein sequence ID" value="XP_022656193"/>
    <property type="gene ID" value="LOC111248321"/>
</dbReference>
<dbReference type="InterPro" id="IPR036036">
    <property type="entry name" value="SOCS_box-like_dom_sf"/>
</dbReference>
<dbReference type="PANTHER" id="PTHR10155">
    <property type="entry name" value="PHOSPHATIDYLINOSITOL 3-KINASE REGULATORY SUBUNIT"/>
    <property type="match status" value="1"/>
</dbReference>
<dbReference type="GeneID" id="111248321"/>
<dbReference type="RefSeq" id="XP_022656189.1">
    <property type="nucleotide sequence ID" value="XM_022800454.1"/>
</dbReference>
<dbReference type="EnsemblMetazoa" id="XM_022800456">
    <property type="protein sequence ID" value="XP_022656191"/>
    <property type="gene ID" value="LOC111248321"/>
</dbReference>
<dbReference type="AlphaFoldDB" id="A0A7M7JRQ4"/>
<accession>A0A7M7JRQ4</accession>
<dbReference type="PANTHER" id="PTHR10155:SF16">
    <property type="entry name" value="SUPPRESSOR OF CYTOKINE SIGNALING 2"/>
    <property type="match status" value="1"/>
</dbReference>
<evidence type="ECO:0000256" key="2">
    <source>
        <dbReference type="ARBA" id="ARBA00022700"/>
    </source>
</evidence>
<dbReference type="EnsemblMetazoa" id="XM_022800460">
    <property type="protein sequence ID" value="XP_022656195"/>
    <property type="gene ID" value="LOC111248321"/>
</dbReference>
<dbReference type="SMART" id="SM00253">
    <property type="entry name" value="SOCS"/>
    <property type="match status" value="1"/>
</dbReference>
<dbReference type="InterPro" id="IPR000980">
    <property type="entry name" value="SH2"/>
</dbReference>
<dbReference type="OrthoDB" id="10063348at2759"/>
<dbReference type="PROSITE" id="PS50225">
    <property type="entry name" value="SOCS"/>
    <property type="match status" value="1"/>
</dbReference>
<evidence type="ECO:0000256" key="4">
    <source>
        <dbReference type="ARBA" id="ARBA00022999"/>
    </source>
</evidence>
<dbReference type="Gene3D" id="1.10.750.20">
    <property type="entry name" value="SOCS box"/>
    <property type="match status" value="1"/>
</dbReference>
<dbReference type="GO" id="GO:0005942">
    <property type="term" value="C:phosphatidylinositol 3-kinase complex"/>
    <property type="evidence" value="ECO:0007669"/>
    <property type="project" value="TreeGrafter"/>
</dbReference>
<evidence type="ECO:0000313" key="8">
    <source>
        <dbReference type="EnsemblMetazoa" id="XP_022656196"/>
    </source>
</evidence>
<keyword evidence="2" id="KW-0734">Signal transduction inhibitor</keyword>
<dbReference type="RefSeq" id="XP_022656190.1">
    <property type="nucleotide sequence ID" value="XM_022800455.1"/>
</dbReference>
<dbReference type="SMART" id="SM00252">
    <property type="entry name" value="SH2"/>
    <property type="match status" value="1"/>
</dbReference>
<sequence length="336" mass="37313">MSLSLVSSYSSPSLHRNSHGFSLGGSLPFAGPLVPFNLPYNKPAHKVAQQLVKGRCRDGGVLTSAQLHHNHHHHSATGVAAAASIGCNSTSPQTKGGQSSSVASFVVPQATPASALTALSAREERLERPHDERPRKRHLAMSLVFPAPQYCLQESYDLHRVGDTLRLLRLSGYYYENLSWQDADLLLKGSRVGSFLVRNSRDNRFLFALTVQTERGPTSVRVHYQHGAFRLDCEHQVAIRMPTFPCVVQLVEYYISLSESEKGKCCVWLDASGRRDLPIKISQPRYNRVNSLQHLCRVALNRSPAAVTAIATTSSREAKQLPQSLKDYLKNYPHKH</sequence>
<dbReference type="EnsemblMetazoa" id="XM_022800455">
    <property type="protein sequence ID" value="XP_022656190"/>
    <property type="gene ID" value="LOC111248321"/>
</dbReference>
<dbReference type="EnsemblMetazoa" id="XM_022800453">
    <property type="protein sequence ID" value="XP_022656188"/>
    <property type="gene ID" value="LOC111248321"/>
</dbReference>
<organism evidence="8 9">
    <name type="scientific">Varroa destructor</name>
    <name type="common">Honeybee mite</name>
    <dbReference type="NCBI Taxonomy" id="109461"/>
    <lineage>
        <taxon>Eukaryota</taxon>
        <taxon>Metazoa</taxon>
        <taxon>Ecdysozoa</taxon>
        <taxon>Arthropoda</taxon>
        <taxon>Chelicerata</taxon>
        <taxon>Arachnida</taxon>
        <taxon>Acari</taxon>
        <taxon>Parasitiformes</taxon>
        <taxon>Mesostigmata</taxon>
        <taxon>Gamasina</taxon>
        <taxon>Dermanyssoidea</taxon>
        <taxon>Varroidae</taxon>
        <taxon>Varroa</taxon>
    </lineage>
</organism>
<keyword evidence="9" id="KW-1185">Reference proteome</keyword>
<dbReference type="SUPFAM" id="SSF158235">
    <property type="entry name" value="SOCS box-like"/>
    <property type="match status" value="1"/>
</dbReference>
<dbReference type="EnsemblMetazoa" id="XM_022800452">
    <property type="protein sequence ID" value="XP_022656187"/>
    <property type="gene ID" value="LOC111248321"/>
</dbReference>
<evidence type="ECO:0000259" key="6">
    <source>
        <dbReference type="PROSITE" id="PS50001"/>
    </source>
</evidence>
<dbReference type="InterPro" id="IPR036860">
    <property type="entry name" value="SH2_dom_sf"/>
</dbReference>
<evidence type="ECO:0000256" key="1">
    <source>
        <dbReference type="ARBA" id="ARBA00022604"/>
    </source>
</evidence>
<dbReference type="RefSeq" id="XP_022656188.1">
    <property type="nucleotide sequence ID" value="XM_022800453.1"/>
</dbReference>
<keyword evidence="1" id="KW-0341">Growth regulation</keyword>
<dbReference type="GO" id="GO:0035556">
    <property type="term" value="P:intracellular signal transduction"/>
    <property type="evidence" value="ECO:0007669"/>
    <property type="project" value="InterPro"/>
</dbReference>
<dbReference type="GO" id="GO:0009968">
    <property type="term" value="P:negative regulation of signal transduction"/>
    <property type="evidence" value="ECO:0007669"/>
    <property type="project" value="UniProtKB-KW"/>
</dbReference>
<dbReference type="Pfam" id="PF00017">
    <property type="entry name" value="SH2"/>
    <property type="match status" value="1"/>
</dbReference>
<dbReference type="InParanoid" id="A0A7M7JRQ4"/>
<feature type="domain" description="SH2" evidence="6">
    <location>
        <begin position="173"/>
        <end position="254"/>
    </location>
</feature>